<organism evidence="3 4">
    <name type="scientific">Oesophagostomum dentatum</name>
    <name type="common">Nodular worm</name>
    <dbReference type="NCBI Taxonomy" id="61180"/>
    <lineage>
        <taxon>Eukaryota</taxon>
        <taxon>Metazoa</taxon>
        <taxon>Ecdysozoa</taxon>
        <taxon>Nematoda</taxon>
        <taxon>Chromadorea</taxon>
        <taxon>Rhabditida</taxon>
        <taxon>Rhabditina</taxon>
        <taxon>Rhabditomorpha</taxon>
        <taxon>Strongyloidea</taxon>
        <taxon>Strongylidae</taxon>
        <taxon>Oesophagostomum</taxon>
    </lineage>
</organism>
<accession>A0A0B1SYZ5</accession>
<evidence type="ECO:0000256" key="1">
    <source>
        <dbReference type="SAM" id="MobiDB-lite"/>
    </source>
</evidence>
<dbReference type="Proteomes" id="UP000053660">
    <property type="component" value="Unassembled WGS sequence"/>
</dbReference>
<dbReference type="Gene3D" id="3.30.420.10">
    <property type="entry name" value="Ribonuclease H-like superfamily/Ribonuclease H"/>
    <property type="match status" value="1"/>
</dbReference>
<dbReference type="OrthoDB" id="106945at2759"/>
<gene>
    <name evidence="3" type="ORF">OESDEN_11487</name>
</gene>
<dbReference type="EMBL" id="KN555347">
    <property type="protein sequence ID" value="KHJ88717.1"/>
    <property type="molecule type" value="Genomic_DNA"/>
</dbReference>
<dbReference type="PANTHER" id="PTHR23022">
    <property type="entry name" value="TRANSPOSABLE ELEMENT-RELATED"/>
    <property type="match status" value="1"/>
</dbReference>
<dbReference type="GO" id="GO:0003676">
    <property type="term" value="F:nucleic acid binding"/>
    <property type="evidence" value="ECO:0007669"/>
    <property type="project" value="InterPro"/>
</dbReference>
<feature type="domain" description="Tc1-like transposase DDE" evidence="2">
    <location>
        <begin position="36"/>
        <end position="100"/>
    </location>
</feature>
<evidence type="ECO:0000313" key="4">
    <source>
        <dbReference type="Proteomes" id="UP000053660"/>
    </source>
</evidence>
<protein>
    <recommendedName>
        <fullName evidence="2">Tc1-like transposase DDE domain-containing protein</fullName>
    </recommendedName>
</protein>
<reference evidence="3 4" key="1">
    <citation type="submission" date="2014-03" db="EMBL/GenBank/DDBJ databases">
        <title>Draft genome of the hookworm Oesophagostomum dentatum.</title>
        <authorList>
            <person name="Mitreva M."/>
        </authorList>
    </citation>
    <scope>NUCLEOTIDE SEQUENCE [LARGE SCALE GENOMIC DNA]</scope>
    <source>
        <strain evidence="3 4">OD-Hann</strain>
    </source>
</reference>
<dbReference type="PANTHER" id="PTHR23022:SF129">
    <property type="entry name" value="TRANSPOSABLE ELEMENT TC3 TRANSPOSASE"/>
    <property type="match status" value="1"/>
</dbReference>
<dbReference type="InterPro" id="IPR036397">
    <property type="entry name" value="RNaseH_sf"/>
</dbReference>
<dbReference type="Pfam" id="PF13358">
    <property type="entry name" value="DDE_3"/>
    <property type="match status" value="1"/>
</dbReference>
<dbReference type="AlphaFoldDB" id="A0A0B1SYZ5"/>
<feature type="region of interest" description="Disordered" evidence="1">
    <location>
        <begin position="1"/>
        <end position="28"/>
    </location>
</feature>
<dbReference type="InterPro" id="IPR052338">
    <property type="entry name" value="Transposase_5"/>
</dbReference>
<keyword evidence="4" id="KW-1185">Reference proteome</keyword>
<name>A0A0B1SYZ5_OESDE</name>
<proteinExistence type="predicted"/>
<evidence type="ECO:0000259" key="2">
    <source>
        <dbReference type="Pfam" id="PF13358"/>
    </source>
</evidence>
<dbReference type="InterPro" id="IPR038717">
    <property type="entry name" value="Tc1-like_DDE_dom"/>
</dbReference>
<sequence length="139" mass="15748">MPLMDDCPEESRPIGVSKRVGESSASISGGTANRSLCFQQDNATIHVSNATKSWLRRYDINTLDWPACSPDLNPIENLWGIILRRIYANNRQFNTVNELKDAISRARMELDVTVLQNVIGNMRRRLFEVGTRHSESVDN</sequence>
<evidence type="ECO:0000313" key="3">
    <source>
        <dbReference type="EMBL" id="KHJ88717.1"/>
    </source>
</evidence>